<evidence type="ECO:0000313" key="6">
    <source>
        <dbReference type="EMBL" id="PPA68480.1"/>
    </source>
</evidence>
<keyword evidence="3" id="KW-0804">Transcription</keyword>
<proteinExistence type="predicted"/>
<dbReference type="SUPFAM" id="SSF55781">
    <property type="entry name" value="GAF domain-like"/>
    <property type="match status" value="1"/>
</dbReference>
<dbReference type="Proteomes" id="UP000239047">
    <property type="component" value="Unassembled WGS sequence"/>
</dbReference>
<dbReference type="GO" id="GO:0003677">
    <property type="term" value="F:DNA binding"/>
    <property type="evidence" value="ECO:0007669"/>
    <property type="project" value="UniProtKB-KW"/>
</dbReference>
<dbReference type="PROSITE" id="PS51078">
    <property type="entry name" value="ICLR_ED"/>
    <property type="match status" value="1"/>
</dbReference>
<dbReference type="PANTHER" id="PTHR30136:SF7">
    <property type="entry name" value="HTH-TYPE TRANSCRIPTIONAL REGULATOR KDGR-RELATED"/>
    <property type="match status" value="1"/>
</dbReference>
<dbReference type="InterPro" id="IPR005471">
    <property type="entry name" value="Tscrpt_reg_IclR_N"/>
</dbReference>
<keyword evidence="1" id="KW-0805">Transcription regulation</keyword>
<dbReference type="InterPro" id="IPR011991">
    <property type="entry name" value="ArsR-like_HTH"/>
</dbReference>
<evidence type="ECO:0000256" key="3">
    <source>
        <dbReference type="ARBA" id="ARBA00023163"/>
    </source>
</evidence>
<dbReference type="CDD" id="cd00090">
    <property type="entry name" value="HTH_ARSR"/>
    <property type="match status" value="1"/>
</dbReference>
<accession>A0A2S5G677</accession>
<feature type="domain" description="HTH iclR-type" evidence="4">
    <location>
        <begin position="9"/>
        <end position="70"/>
    </location>
</feature>
<dbReference type="OrthoDB" id="9791752at2"/>
<protein>
    <submittedName>
        <fullName evidence="6">IclR family transcriptional regulator</fullName>
    </submittedName>
</protein>
<dbReference type="EMBL" id="PREZ01000012">
    <property type="protein sequence ID" value="PPA68480.1"/>
    <property type="molecule type" value="Genomic_DNA"/>
</dbReference>
<keyword evidence="2" id="KW-0238">DNA-binding</keyword>
<dbReference type="SUPFAM" id="SSF46785">
    <property type="entry name" value="Winged helix' DNA-binding domain"/>
    <property type="match status" value="1"/>
</dbReference>
<dbReference type="InterPro" id="IPR014757">
    <property type="entry name" value="Tscrpt_reg_IclR_C"/>
</dbReference>
<evidence type="ECO:0000256" key="2">
    <source>
        <dbReference type="ARBA" id="ARBA00023125"/>
    </source>
</evidence>
<dbReference type="GO" id="GO:0045892">
    <property type="term" value="P:negative regulation of DNA-templated transcription"/>
    <property type="evidence" value="ECO:0007669"/>
    <property type="project" value="TreeGrafter"/>
</dbReference>
<dbReference type="GO" id="GO:0003700">
    <property type="term" value="F:DNA-binding transcription factor activity"/>
    <property type="evidence" value="ECO:0007669"/>
    <property type="project" value="InterPro"/>
</dbReference>
<dbReference type="InterPro" id="IPR029016">
    <property type="entry name" value="GAF-like_dom_sf"/>
</dbReference>
<dbReference type="InterPro" id="IPR036390">
    <property type="entry name" value="WH_DNA-bd_sf"/>
</dbReference>
<dbReference type="PANTHER" id="PTHR30136">
    <property type="entry name" value="HELIX-TURN-HELIX TRANSCRIPTIONAL REGULATOR, ICLR FAMILY"/>
    <property type="match status" value="1"/>
</dbReference>
<evidence type="ECO:0000259" key="5">
    <source>
        <dbReference type="PROSITE" id="PS51078"/>
    </source>
</evidence>
<dbReference type="SMART" id="SM00346">
    <property type="entry name" value="HTH_ICLR"/>
    <property type="match status" value="1"/>
</dbReference>
<keyword evidence="7" id="KW-1185">Reference proteome</keyword>
<evidence type="ECO:0000313" key="7">
    <source>
        <dbReference type="Proteomes" id="UP000239047"/>
    </source>
</evidence>
<dbReference type="Gene3D" id="1.10.10.10">
    <property type="entry name" value="Winged helix-like DNA-binding domain superfamily/Winged helix DNA-binding domain"/>
    <property type="match status" value="1"/>
</dbReference>
<reference evidence="6 7" key="1">
    <citation type="submission" date="2018-02" db="EMBL/GenBank/DDBJ databases">
        <title>Jeotgalibacillus proteolyticum sp. nov. a protease producing bacterium isolated from ocean sediments of Laizhou Bay.</title>
        <authorList>
            <person name="Li Y."/>
        </authorList>
    </citation>
    <scope>NUCLEOTIDE SEQUENCE [LARGE SCALE GENOMIC DNA]</scope>
    <source>
        <strain evidence="6 7">22-7</strain>
    </source>
</reference>
<name>A0A2S5G677_9BACL</name>
<feature type="domain" description="IclR-ED" evidence="5">
    <location>
        <begin position="71"/>
        <end position="254"/>
    </location>
</feature>
<gene>
    <name evidence="6" type="ORF">C4B60_20775</name>
</gene>
<dbReference type="InterPro" id="IPR036388">
    <property type="entry name" value="WH-like_DNA-bd_sf"/>
</dbReference>
<organism evidence="6 7">
    <name type="scientific">Jeotgalibacillus proteolyticus</name>
    <dbReference type="NCBI Taxonomy" id="2082395"/>
    <lineage>
        <taxon>Bacteria</taxon>
        <taxon>Bacillati</taxon>
        <taxon>Bacillota</taxon>
        <taxon>Bacilli</taxon>
        <taxon>Bacillales</taxon>
        <taxon>Caryophanaceae</taxon>
        <taxon>Jeotgalibacillus</taxon>
    </lineage>
</organism>
<dbReference type="Pfam" id="PF09339">
    <property type="entry name" value="HTH_IclR"/>
    <property type="match status" value="1"/>
</dbReference>
<dbReference type="InterPro" id="IPR050707">
    <property type="entry name" value="HTH_MetabolicPath_Reg"/>
</dbReference>
<evidence type="ECO:0000256" key="1">
    <source>
        <dbReference type="ARBA" id="ARBA00023015"/>
    </source>
</evidence>
<dbReference type="PROSITE" id="PS51077">
    <property type="entry name" value="HTH_ICLR"/>
    <property type="match status" value="1"/>
</dbReference>
<evidence type="ECO:0000259" key="4">
    <source>
        <dbReference type="PROSITE" id="PS51077"/>
    </source>
</evidence>
<dbReference type="AlphaFoldDB" id="A0A2S5G677"/>
<dbReference type="Pfam" id="PF01614">
    <property type="entry name" value="IclR_C"/>
    <property type="match status" value="1"/>
</dbReference>
<sequence>MDKKQTYLVPALIKADLIINLLVRSKSDLRATDISKELDISKSSCSVLLKTLETLGWIEKKQNEGYGIGPALAHYGSRYLKDFNLIDIFTQEAKKTLDIVDEHIQLGILQGNRVMYLSKIKGSSQIDLVTSPGMQYPSHSTSVGKVQLITLSYDQLIDLFSDGLKAVTKYTITDLDHLYKNLQEAKKNGYIEEHQESAIGFHCIAGPIYNNAGEIVAGVSIAMTTEKWKLKENIAREEILKLSSRLSYLNGYKQ</sequence>
<comment type="caution">
    <text evidence="6">The sequence shown here is derived from an EMBL/GenBank/DDBJ whole genome shotgun (WGS) entry which is preliminary data.</text>
</comment>
<dbReference type="RefSeq" id="WP_104059881.1">
    <property type="nucleotide sequence ID" value="NZ_PREZ01000012.1"/>
</dbReference>
<dbReference type="Gene3D" id="3.30.450.40">
    <property type="match status" value="1"/>
</dbReference>